<name>A0A834NYE0_VESPE</name>
<keyword evidence="2" id="KW-1185">Reference proteome</keyword>
<organism evidence="1 2">
    <name type="scientific">Vespula pensylvanica</name>
    <name type="common">Western yellow jacket</name>
    <name type="synonym">Wasp</name>
    <dbReference type="NCBI Taxonomy" id="30213"/>
    <lineage>
        <taxon>Eukaryota</taxon>
        <taxon>Metazoa</taxon>
        <taxon>Ecdysozoa</taxon>
        <taxon>Arthropoda</taxon>
        <taxon>Hexapoda</taxon>
        <taxon>Insecta</taxon>
        <taxon>Pterygota</taxon>
        <taxon>Neoptera</taxon>
        <taxon>Endopterygota</taxon>
        <taxon>Hymenoptera</taxon>
        <taxon>Apocrita</taxon>
        <taxon>Aculeata</taxon>
        <taxon>Vespoidea</taxon>
        <taxon>Vespidae</taxon>
        <taxon>Vespinae</taxon>
        <taxon>Vespula</taxon>
    </lineage>
</organism>
<dbReference type="EMBL" id="JACSDY010000009">
    <property type="protein sequence ID" value="KAF7420479.1"/>
    <property type="molecule type" value="Genomic_DNA"/>
</dbReference>
<comment type="caution">
    <text evidence="1">The sequence shown here is derived from an EMBL/GenBank/DDBJ whole genome shotgun (WGS) entry which is preliminary data.</text>
</comment>
<gene>
    <name evidence="1" type="ORF">H0235_010776</name>
</gene>
<accession>A0A834NYE0</accession>
<proteinExistence type="predicted"/>
<sequence>MGVGLKCDGWWMDKHRSESGRPLGYFIDVQSDNNLPRNYLGRSNVVARCDHASREARWEGKGLLPNVSFILPFSPQRPDPISGEARPMFPSINFVLGNATPFPTSLPPYLFKIVPISPSSPGLRCTDAVRLTTNSLGNAASRVPTFQLPQVSL</sequence>
<dbReference type="Proteomes" id="UP000600918">
    <property type="component" value="Unassembled WGS sequence"/>
</dbReference>
<protein>
    <submittedName>
        <fullName evidence="1">Uncharacterized protein</fullName>
    </submittedName>
</protein>
<dbReference type="AlphaFoldDB" id="A0A834NYE0"/>
<reference evidence="1" key="1">
    <citation type="journal article" date="2020" name="G3 (Bethesda)">
        <title>High-Quality Assemblies for Three Invasive Social Wasps from the &lt;i&gt;Vespula&lt;/i&gt; Genus.</title>
        <authorList>
            <person name="Harrop T.W.R."/>
            <person name="Guhlin J."/>
            <person name="McLaughlin G.M."/>
            <person name="Permina E."/>
            <person name="Stockwell P."/>
            <person name="Gilligan J."/>
            <person name="Le Lec M.F."/>
            <person name="Gruber M.A.M."/>
            <person name="Quinn O."/>
            <person name="Lovegrove M."/>
            <person name="Duncan E.J."/>
            <person name="Remnant E.J."/>
            <person name="Van Eeckhoven J."/>
            <person name="Graham B."/>
            <person name="Knapp R.A."/>
            <person name="Langford K.W."/>
            <person name="Kronenberg Z."/>
            <person name="Press M.O."/>
            <person name="Eacker S.M."/>
            <person name="Wilson-Rankin E.E."/>
            <person name="Purcell J."/>
            <person name="Lester P.J."/>
            <person name="Dearden P.K."/>
        </authorList>
    </citation>
    <scope>NUCLEOTIDE SEQUENCE</scope>
    <source>
        <strain evidence="1">Volc-1</strain>
    </source>
</reference>
<evidence type="ECO:0000313" key="2">
    <source>
        <dbReference type="Proteomes" id="UP000600918"/>
    </source>
</evidence>
<evidence type="ECO:0000313" key="1">
    <source>
        <dbReference type="EMBL" id="KAF7420479.1"/>
    </source>
</evidence>